<protein>
    <submittedName>
        <fullName evidence="1">Predicted protein</fullName>
    </submittedName>
</protein>
<dbReference type="InParanoid" id="B0DE96"/>
<dbReference type="KEGG" id="lbc:LACBIDRAFT_328039"/>
<dbReference type="HOGENOM" id="CLU_1959950_0_0_1"/>
<evidence type="ECO:0000313" key="1">
    <source>
        <dbReference type="EMBL" id="EDR07097.1"/>
    </source>
</evidence>
<accession>B0DE96</accession>
<dbReference type="GeneID" id="6077859"/>
<reference evidence="1 2" key="1">
    <citation type="journal article" date="2008" name="Nature">
        <title>The genome of Laccaria bicolor provides insights into mycorrhizal symbiosis.</title>
        <authorList>
            <person name="Martin F."/>
            <person name="Aerts A."/>
            <person name="Ahren D."/>
            <person name="Brun A."/>
            <person name="Danchin E.G.J."/>
            <person name="Duchaussoy F."/>
            <person name="Gibon J."/>
            <person name="Kohler A."/>
            <person name="Lindquist E."/>
            <person name="Pereda V."/>
            <person name="Salamov A."/>
            <person name="Shapiro H.J."/>
            <person name="Wuyts J."/>
            <person name="Blaudez D."/>
            <person name="Buee M."/>
            <person name="Brokstein P."/>
            <person name="Canbaeck B."/>
            <person name="Cohen D."/>
            <person name="Courty P.E."/>
            <person name="Coutinho P.M."/>
            <person name="Delaruelle C."/>
            <person name="Detter J.C."/>
            <person name="Deveau A."/>
            <person name="DiFazio S."/>
            <person name="Duplessis S."/>
            <person name="Fraissinet-Tachet L."/>
            <person name="Lucic E."/>
            <person name="Frey-Klett P."/>
            <person name="Fourrey C."/>
            <person name="Feussner I."/>
            <person name="Gay G."/>
            <person name="Grimwood J."/>
            <person name="Hoegger P.J."/>
            <person name="Jain P."/>
            <person name="Kilaru S."/>
            <person name="Labbe J."/>
            <person name="Lin Y.C."/>
            <person name="Legue V."/>
            <person name="Le Tacon F."/>
            <person name="Marmeisse R."/>
            <person name="Melayah D."/>
            <person name="Montanini B."/>
            <person name="Muratet M."/>
            <person name="Nehls U."/>
            <person name="Niculita-Hirzel H."/>
            <person name="Oudot-Le Secq M.P."/>
            <person name="Peter M."/>
            <person name="Quesneville H."/>
            <person name="Rajashekar B."/>
            <person name="Reich M."/>
            <person name="Rouhier N."/>
            <person name="Schmutz J."/>
            <person name="Yin T."/>
            <person name="Chalot M."/>
            <person name="Henrissat B."/>
            <person name="Kuees U."/>
            <person name="Lucas S."/>
            <person name="Van de Peer Y."/>
            <person name="Podila G.K."/>
            <person name="Polle A."/>
            <person name="Pukkila P.J."/>
            <person name="Richardson P.M."/>
            <person name="Rouze P."/>
            <person name="Sanders I.R."/>
            <person name="Stajich J.E."/>
            <person name="Tunlid A."/>
            <person name="Tuskan G."/>
            <person name="Grigoriev I.V."/>
        </authorList>
    </citation>
    <scope>NUCLEOTIDE SEQUENCE [LARGE SCALE GENOMIC DNA]</scope>
    <source>
        <strain evidence="2">S238N-H82 / ATCC MYA-4686</strain>
    </source>
</reference>
<evidence type="ECO:0000313" key="2">
    <source>
        <dbReference type="Proteomes" id="UP000001194"/>
    </source>
</evidence>
<gene>
    <name evidence="1" type="ORF">LACBIDRAFT_328039</name>
</gene>
<dbReference type="AlphaFoldDB" id="B0DE96"/>
<dbReference type="Proteomes" id="UP000001194">
    <property type="component" value="Unassembled WGS sequence"/>
</dbReference>
<organism evidence="2">
    <name type="scientific">Laccaria bicolor (strain S238N-H82 / ATCC MYA-4686)</name>
    <name type="common">Bicoloured deceiver</name>
    <name type="synonym">Laccaria laccata var. bicolor</name>
    <dbReference type="NCBI Taxonomy" id="486041"/>
    <lineage>
        <taxon>Eukaryota</taxon>
        <taxon>Fungi</taxon>
        <taxon>Dikarya</taxon>
        <taxon>Basidiomycota</taxon>
        <taxon>Agaricomycotina</taxon>
        <taxon>Agaricomycetes</taxon>
        <taxon>Agaricomycetidae</taxon>
        <taxon>Agaricales</taxon>
        <taxon>Agaricineae</taxon>
        <taxon>Hydnangiaceae</taxon>
        <taxon>Laccaria</taxon>
    </lineage>
</organism>
<keyword evidence="2" id="KW-1185">Reference proteome</keyword>
<proteinExistence type="predicted"/>
<dbReference type="EMBL" id="DS547105">
    <property type="protein sequence ID" value="EDR07097.1"/>
    <property type="molecule type" value="Genomic_DNA"/>
</dbReference>
<name>B0DE96_LACBS</name>
<sequence>MLKWLIEDVHPAPKKVVSTIWCFCAAMEHTPQKTKVTGMNQQSSPALDAGTSVPPVPVAPVASDFNIPASKVPGVVNPECLKVQSQDCKKTATGPDQDCKRPDLQSWSFRFEITRPQKNRLTWTGLVG</sequence>
<dbReference type="RefSeq" id="XP_001882028.1">
    <property type="nucleotide sequence ID" value="XM_001881993.1"/>
</dbReference>